<keyword evidence="2" id="KW-1185">Reference proteome</keyword>
<reference evidence="1 2" key="1">
    <citation type="submission" date="2021-08" db="EMBL/GenBank/DDBJ databases">
        <title>The genome sequence of Chitinophaga sp. B61.</title>
        <authorList>
            <person name="Zhang X."/>
        </authorList>
    </citation>
    <scope>NUCLEOTIDE SEQUENCE [LARGE SCALE GENOMIC DNA]</scope>
    <source>
        <strain evidence="1 2">B61</strain>
    </source>
</reference>
<evidence type="ECO:0000313" key="1">
    <source>
        <dbReference type="EMBL" id="MBW8687738.1"/>
    </source>
</evidence>
<comment type="caution">
    <text evidence="1">The sequence shown here is derived from an EMBL/GenBank/DDBJ whole genome shotgun (WGS) entry which is preliminary data.</text>
</comment>
<sequence length="123" mass="13906">MTNEISIYASLLGKLEDIRSTIEEVLPENSSRFIESGTIMLSEGNVFSCSIEPSGQHQTDDYYMSAKYLGTEADYKLLLARMADVFVKYSIVYSIDTVIQDGDEEIETYLVHPDFEKRVSGNK</sequence>
<name>A0ABS7GJ74_9BACT</name>
<proteinExistence type="predicted"/>
<dbReference type="Proteomes" id="UP000812961">
    <property type="component" value="Unassembled WGS sequence"/>
</dbReference>
<accession>A0ABS7GJ74</accession>
<protein>
    <submittedName>
        <fullName evidence="1">Uncharacterized protein</fullName>
    </submittedName>
</protein>
<dbReference type="RefSeq" id="WP_220253061.1">
    <property type="nucleotide sequence ID" value="NZ_JAICCF010000005.1"/>
</dbReference>
<dbReference type="EMBL" id="JAICCF010000005">
    <property type="protein sequence ID" value="MBW8687738.1"/>
    <property type="molecule type" value="Genomic_DNA"/>
</dbReference>
<evidence type="ECO:0000313" key="2">
    <source>
        <dbReference type="Proteomes" id="UP000812961"/>
    </source>
</evidence>
<organism evidence="1 2">
    <name type="scientific">Chitinophaga rhizophila</name>
    <dbReference type="NCBI Taxonomy" id="2866212"/>
    <lineage>
        <taxon>Bacteria</taxon>
        <taxon>Pseudomonadati</taxon>
        <taxon>Bacteroidota</taxon>
        <taxon>Chitinophagia</taxon>
        <taxon>Chitinophagales</taxon>
        <taxon>Chitinophagaceae</taxon>
        <taxon>Chitinophaga</taxon>
    </lineage>
</organism>
<gene>
    <name evidence="1" type="ORF">K1Y79_25590</name>
</gene>